<protein>
    <submittedName>
        <fullName evidence="1">Uncharacterized protein</fullName>
    </submittedName>
</protein>
<evidence type="ECO:0000313" key="2">
    <source>
        <dbReference type="Proteomes" id="UP000518605"/>
    </source>
</evidence>
<dbReference type="RefSeq" id="WP_281379172.1">
    <property type="nucleotide sequence ID" value="NZ_CBCSLB010000018.1"/>
</dbReference>
<dbReference type="Proteomes" id="UP000518605">
    <property type="component" value="Unassembled WGS sequence"/>
</dbReference>
<gene>
    <name evidence="1" type="ORF">FHS16_004791</name>
</gene>
<evidence type="ECO:0000313" key="1">
    <source>
        <dbReference type="EMBL" id="MBB3154709.1"/>
    </source>
</evidence>
<comment type="caution">
    <text evidence="1">The sequence shown here is derived from an EMBL/GenBank/DDBJ whole genome shotgun (WGS) entry which is preliminary data.</text>
</comment>
<reference evidence="1 2" key="1">
    <citation type="submission" date="2020-08" db="EMBL/GenBank/DDBJ databases">
        <title>Genomic Encyclopedia of Type Strains, Phase III (KMG-III): the genomes of soil and plant-associated and newly described type strains.</title>
        <authorList>
            <person name="Whitman W."/>
        </authorList>
    </citation>
    <scope>NUCLEOTIDE SEQUENCE [LARGE SCALE GENOMIC DNA]</scope>
    <source>
        <strain evidence="1 2">CECT 8234</strain>
    </source>
</reference>
<name>A0A7W5CCQ0_9BACL</name>
<proteinExistence type="predicted"/>
<accession>A0A7W5CCQ0</accession>
<keyword evidence="2" id="KW-1185">Reference proteome</keyword>
<dbReference type="EMBL" id="JACHXW010000018">
    <property type="protein sequence ID" value="MBB3154709.1"/>
    <property type="molecule type" value="Genomic_DNA"/>
</dbReference>
<sequence>MNKLSFLLPIHTVQNTDKIKQRIVMQPELIVIQSTSSLAN</sequence>
<organism evidence="1 2">
    <name type="scientific">Paenibacillus endophyticus</name>
    <dbReference type="NCBI Taxonomy" id="1294268"/>
    <lineage>
        <taxon>Bacteria</taxon>
        <taxon>Bacillati</taxon>
        <taxon>Bacillota</taxon>
        <taxon>Bacilli</taxon>
        <taxon>Bacillales</taxon>
        <taxon>Paenibacillaceae</taxon>
        <taxon>Paenibacillus</taxon>
    </lineage>
</organism>
<dbReference type="AlphaFoldDB" id="A0A7W5CCQ0"/>